<sequence>MSLAQLRWRDAHSTLLAAVILSVNTRGSSWCSGLGDGTVLKPGFHHRGLAVRATTTCGQRCGRAQKCLHAVTSGISQAASRYQPLTETVLVVVYNSKEVSWQSTTRRMHVTSLIQGLKYMEFEDITDSGSGQAITLPEPASDQPALSYNTPAPHLPWNDTTTPTTTNRRIKGAHHSGNDKERMCHLSLSPETGHRNHNREHWVNRFLLHPATCKKREGCEGRSGSLQGQFSAPCEQ</sequence>
<keyword evidence="3" id="KW-1185">Reference proteome</keyword>
<feature type="region of interest" description="Disordered" evidence="1">
    <location>
        <begin position="134"/>
        <end position="180"/>
    </location>
</feature>
<comment type="caution">
    <text evidence="2">The sequence shown here is derived from an EMBL/GenBank/DDBJ whole genome shotgun (WGS) entry which is preliminary data.</text>
</comment>
<organism evidence="2 3">
    <name type="scientific">Portunus trituberculatus</name>
    <name type="common">Swimming crab</name>
    <name type="synonym">Neptunus trituberculatus</name>
    <dbReference type="NCBI Taxonomy" id="210409"/>
    <lineage>
        <taxon>Eukaryota</taxon>
        <taxon>Metazoa</taxon>
        <taxon>Ecdysozoa</taxon>
        <taxon>Arthropoda</taxon>
        <taxon>Crustacea</taxon>
        <taxon>Multicrustacea</taxon>
        <taxon>Malacostraca</taxon>
        <taxon>Eumalacostraca</taxon>
        <taxon>Eucarida</taxon>
        <taxon>Decapoda</taxon>
        <taxon>Pleocyemata</taxon>
        <taxon>Brachyura</taxon>
        <taxon>Eubrachyura</taxon>
        <taxon>Portunoidea</taxon>
        <taxon>Portunidae</taxon>
        <taxon>Portuninae</taxon>
        <taxon>Portunus</taxon>
    </lineage>
</organism>
<dbReference type="Proteomes" id="UP000324222">
    <property type="component" value="Unassembled WGS sequence"/>
</dbReference>
<gene>
    <name evidence="2" type="ORF">E2C01_015138</name>
</gene>
<evidence type="ECO:0000256" key="1">
    <source>
        <dbReference type="SAM" id="MobiDB-lite"/>
    </source>
</evidence>
<protein>
    <submittedName>
        <fullName evidence="2">Uncharacterized protein</fullName>
    </submittedName>
</protein>
<dbReference type="AlphaFoldDB" id="A0A5B7DKJ0"/>
<dbReference type="EMBL" id="VSRR010001054">
    <property type="protein sequence ID" value="MPC22132.1"/>
    <property type="molecule type" value="Genomic_DNA"/>
</dbReference>
<feature type="region of interest" description="Disordered" evidence="1">
    <location>
        <begin position="217"/>
        <end position="236"/>
    </location>
</feature>
<evidence type="ECO:0000313" key="2">
    <source>
        <dbReference type="EMBL" id="MPC22132.1"/>
    </source>
</evidence>
<reference evidence="2 3" key="1">
    <citation type="submission" date="2019-05" db="EMBL/GenBank/DDBJ databases">
        <title>Another draft genome of Portunus trituberculatus and its Hox gene families provides insights of decapod evolution.</title>
        <authorList>
            <person name="Jeong J.-H."/>
            <person name="Song I."/>
            <person name="Kim S."/>
            <person name="Choi T."/>
            <person name="Kim D."/>
            <person name="Ryu S."/>
            <person name="Kim W."/>
        </authorList>
    </citation>
    <scope>NUCLEOTIDE SEQUENCE [LARGE SCALE GENOMIC DNA]</scope>
    <source>
        <tissue evidence="2">Muscle</tissue>
    </source>
</reference>
<accession>A0A5B7DKJ0</accession>
<name>A0A5B7DKJ0_PORTR</name>
<evidence type="ECO:0000313" key="3">
    <source>
        <dbReference type="Proteomes" id="UP000324222"/>
    </source>
</evidence>
<proteinExistence type="predicted"/>